<dbReference type="PIRSF" id="PIRSF036427">
    <property type="entry name" value="Precrrn-2_mtase"/>
    <property type="match status" value="1"/>
</dbReference>
<keyword evidence="4 8" id="KW-0489">Methyltransferase</keyword>
<feature type="domain" description="Tetrapyrrole methylase" evidence="9">
    <location>
        <begin position="4"/>
        <end position="209"/>
    </location>
</feature>
<dbReference type="InterPro" id="IPR014777">
    <property type="entry name" value="4pyrrole_Mease_sub1"/>
</dbReference>
<dbReference type="PROSITE" id="PS00840">
    <property type="entry name" value="SUMT_2"/>
    <property type="match status" value="1"/>
</dbReference>
<evidence type="ECO:0000313" key="11">
    <source>
        <dbReference type="EMBL" id="RHC08721.1"/>
    </source>
</evidence>
<proteinExistence type="inferred from homology"/>
<evidence type="ECO:0000256" key="4">
    <source>
        <dbReference type="ARBA" id="ARBA00022603"/>
    </source>
</evidence>
<gene>
    <name evidence="11" type="primary">cobI</name>
    <name evidence="11" type="ORF">DW860_05835</name>
    <name evidence="10" type="ORF">DWX53_05980</name>
</gene>
<keyword evidence="3" id="KW-0169">Cobalamin biosynthesis</keyword>
<evidence type="ECO:0000256" key="6">
    <source>
        <dbReference type="ARBA" id="ARBA00022691"/>
    </source>
</evidence>
<organism evidence="11 13">
    <name type="scientific">Dorea formicigenerans</name>
    <dbReference type="NCBI Taxonomy" id="39486"/>
    <lineage>
        <taxon>Bacteria</taxon>
        <taxon>Bacillati</taxon>
        <taxon>Bacillota</taxon>
        <taxon>Clostridia</taxon>
        <taxon>Lachnospirales</taxon>
        <taxon>Lachnospiraceae</taxon>
        <taxon>Dorea</taxon>
    </lineage>
</organism>
<name>A0A413YKZ1_9FIRM</name>
<evidence type="ECO:0000313" key="13">
    <source>
        <dbReference type="Proteomes" id="UP000284742"/>
    </source>
</evidence>
<dbReference type="NCBIfam" id="TIGR01467">
    <property type="entry name" value="cobI_cbiL"/>
    <property type="match status" value="1"/>
</dbReference>
<comment type="pathway">
    <text evidence="1">Cofactor biosynthesis; adenosylcobalamin biosynthesis.</text>
</comment>
<evidence type="ECO:0000256" key="8">
    <source>
        <dbReference type="RuleBase" id="RU003960"/>
    </source>
</evidence>
<evidence type="ECO:0000313" key="12">
    <source>
        <dbReference type="Proteomes" id="UP000283630"/>
    </source>
</evidence>
<keyword evidence="6" id="KW-0949">S-adenosyl-L-methionine</keyword>
<sequence>MSGKLYGVGVGPGDPKLMTYLAVETIKNCPVIAVPADGKEHAISYKIASGIVKDMDQKECLGLSSPMTKDRKILEKNYQKASEEIIKKLDEGKNVAYLTLGDPTVYSTYIYIQRIVKKCGYDAEIINGVPSFCAVAAKLGDSLADRSEQLHIIPSSYDIEEALELPGNKILMKAASKLSDVKKVLKEQGQEAWMIENCGMEEEKIYHGVEEMPEKATYYTTLLVKEAIDKNS</sequence>
<dbReference type="InterPro" id="IPR000878">
    <property type="entry name" value="4pyrrol_Mease"/>
</dbReference>
<evidence type="ECO:0000256" key="1">
    <source>
        <dbReference type="ARBA" id="ARBA00004953"/>
    </source>
</evidence>
<evidence type="ECO:0000256" key="3">
    <source>
        <dbReference type="ARBA" id="ARBA00022573"/>
    </source>
</evidence>
<dbReference type="Proteomes" id="UP000284742">
    <property type="component" value="Unassembled WGS sequence"/>
</dbReference>
<protein>
    <submittedName>
        <fullName evidence="11">Precorrin-2 C(20)-methyltransferase</fullName>
        <ecNumber evidence="11">2.1.1.130</ecNumber>
    </submittedName>
</protein>
<reference evidence="12 13" key="1">
    <citation type="submission" date="2018-08" db="EMBL/GenBank/DDBJ databases">
        <title>A genome reference for cultivated species of the human gut microbiota.</title>
        <authorList>
            <person name="Zou Y."/>
            <person name="Xue W."/>
            <person name="Luo G."/>
        </authorList>
    </citation>
    <scope>NUCLEOTIDE SEQUENCE [LARGE SCALE GENOMIC DNA]</scope>
    <source>
        <strain evidence="10 12">AF19-4AC</strain>
        <strain evidence="11 13">AM37-5</strain>
    </source>
</reference>
<comment type="similarity">
    <text evidence="2 7 8">Belongs to the precorrin methyltransferase family.</text>
</comment>
<dbReference type="EC" id="2.1.1.130" evidence="11"/>
<dbReference type="InterPro" id="IPR035996">
    <property type="entry name" value="4pyrrol_Methylase_sf"/>
</dbReference>
<evidence type="ECO:0000256" key="5">
    <source>
        <dbReference type="ARBA" id="ARBA00022679"/>
    </source>
</evidence>
<dbReference type="RefSeq" id="WP_118144781.1">
    <property type="nucleotide sequence ID" value="NZ_QRWH01000004.1"/>
</dbReference>
<dbReference type="CDD" id="cd11645">
    <property type="entry name" value="Precorrin_2_C20_MT"/>
    <property type="match status" value="1"/>
</dbReference>
<dbReference type="PANTHER" id="PTHR43467:SF2">
    <property type="entry name" value="COBALT-PRECORRIN-2 C(20)-METHYLTRANSFERASE"/>
    <property type="match status" value="1"/>
</dbReference>
<dbReference type="AlphaFoldDB" id="A0A413YKZ1"/>
<evidence type="ECO:0000259" key="9">
    <source>
        <dbReference type="Pfam" id="PF00590"/>
    </source>
</evidence>
<dbReference type="InterPro" id="IPR014776">
    <property type="entry name" value="4pyrrole_Mease_sub2"/>
</dbReference>
<accession>A0A413YKZ1</accession>
<evidence type="ECO:0000256" key="2">
    <source>
        <dbReference type="ARBA" id="ARBA00005879"/>
    </source>
</evidence>
<dbReference type="InterPro" id="IPR012382">
    <property type="entry name" value="CobI/CbiL"/>
</dbReference>
<dbReference type="Proteomes" id="UP000283630">
    <property type="component" value="Unassembled WGS sequence"/>
</dbReference>
<dbReference type="GO" id="GO:0030788">
    <property type="term" value="F:precorrin-2 C20-methyltransferase activity"/>
    <property type="evidence" value="ECO:0007669"/>
    <property type="project" value="UniProtKB-EC"/>
</dbReference>
<dbReference type="GO" id="GO:0009236">
    <property type="term" value="P:cobalamin biosynthetic process"/>
    <property type="evidence" value="ECO:0007669"/>
    <property type="project" value="UniProtKB-UniRule"/>
</dbReference>
<dbReference type="UniPathway" id="UPA00148"/>
<dbReference type="SUPFAM" id="SSF53790">
    <property type="entry name" value="Tetrapyrrole methylase"/>
    <property type="match status" value="1"/>
</dbReference>
<dbReference type="GO" id="GO:0032259">
    <property type="term" value="P:methylation"/>
    <property type="evidence" value="ECO:0007669"/>
    <property type="project" value="UniProtKB-KW"/>
</dbReference>
<dbReference type="InterPro" id="IPR006364">
    <property type="entry name" value="CobI/CbiL/CobIJ_dom"/>
</dbReference>
<keyword evidence="5 8" id="KW-0808">Transferase</keyword>
<dbReference type="Gene3D" id="3.30.950.10">
    <property type="entry name" value="Methyltransferase, Cobalt-precorrin-4 Transmethylase, Domain 2"/>
    <property type="match status" value="1"/>
</dbReference>
<dbReference type="EMBL" id="QRWH01000004">
    <property type="protein sequence ID" value="RGT10059.1"/>
    <property type="molecule type" value="Genomic_DNA"/>
</dbReference>
<dbReference type="Pfam" id="PF00590">
    <property type="entry name" value="TP_methylase"/>
    <property type="match status" value="1"/>
</dbReference>
<evidence type="ECO:0000313" key="10">
    <source>
        <dbReference type="EMBL" id="RGT10059.1"/>
    </source>
</evidence>
<dbReference type="PANTHER" id="PTHR43467">
    <property type="entry name" value="COBALT-PRECORRIN-2 C(20)-METHYLTRANSFERASE"/>
    <property type="match status" value="1"/>
</dbReference>
<dbReference type="InterPro" id="IPR003043">
    <property type="entry name" value="Uropor_MeTrfase_CS"/>
</dbReference>
<dbReference type="EMBL" id="QSHK01000003">
    <property type="protein sequence ID" value="RHC08721.1"/>
    <property type="molecule type" value="Genomic_DNA"/>
</dbReference>
<comment type="caution">
    <text evidence="11">The sequence shown here is derived from an EMBL/GenBank/DDBJ whole genome shotgun (WGS) entry which is preliminary data.</text>
</comment>
<evidence type="ECO:0000256" key="7">
    <source>
        <dbReference type="PIRNR" id="PIRNR036427"/>
    </source>
</evidence>
<dbReference type="Gene3D" id="3.40.1010.10">
    <property type="entry name" value="Cobalt-precorrin-4 Transmethylase, Domain 1"/>
    <property type="match status" value="1"/>
</dbReference>